<sequence length="478" mass="51019">MKRHNRLVHTALLTAATCAFITACSSGSGGESDQPDAGQSSGEDGGAISLSITANSIAGGKGAAEAEWIQDWVIPEFEKAQAQAGKDVTVTFIPQGVGDEDYKTKIALDFESGKSADVVGLDGIWIGEFAEAGYIKPLKEVVGDAVSQWDGWEQIPEAVQNAASFNDELYGVPVGADGRVLYYNRELFAKAGLPEPWEPKSWDDVLDAARQLKKLDGITPIQLNAGTAMGEATTMQGFLPMLVGTGEQLWENGKWRGDTPGMRAVVNLYKTIYVDEELGDPILQQESAGRDNSFAEFAAGKIGILLEGDYLWRSVINPAEGVGTAPIENREEVVGYTLIPAMQPGKGVRSQDFVSMSGGVARVLNPASAHPEEAWELLTFMSSPEAFEVRAKGTLSISPRLDVNEKLLPNEPMLTYVSENVLPITSYRPGVAEYPEVSVAIQQLTEDVVAGVSIDDALATYVSTLEGIVGAEAVASAN</sequence>
<dbReference type="PANTHER" id="PTHR43649">
    <property type="entry name" value="ARABINOSE-BINDING PROTEIN-RELATED"/>
    <property type="match status" value="1"/>
</dbReference>
<dbReference type="PROSITE" id="PS51257">
    <property type="entry name" value="PROKAR_LIPOPROTEIN"/>
    <property type="match status" value="1"/>
</dbReference>
<dbReference type="Gene3D" id="3.40.190.10">
    <property type="entry name" value="Periplasmic binding protein-like II"/>
    <property type="match status" value="2"/>
</dbReference>
<feature type="signal peptide" evidence="1">
    <location>
        <begin position="1"/>
        <end position="21"/>
    </location>
</feature>
<proteinExistence type="predicted"/>
<evidence type="ECO:0000313" key="2">
    <source>
        <dbReference type="EMBL" id="SDU08051.1"/>
    </source>
</evidence>
<dbReference type="InterPro" id="IPR006059">
    <property type="entry name" value="SBP"/>
</dbReference>
<dbReference type="Pfam" id="PF01547">
    <property type="entry name" value="SBP_bac_1"/>
    <property type="match status" value="1"/>
</dbReference>
<dbReference type="InterPro" id="IPR050490">
    <property type="entry name" value="Bact_solute-bd_prot1"/>
</dbReference>
<dbReference type="SUPFAM" id="SSF53850">
    <property type="entry name" value="Periplasmic binding protein-like II"/>
    <property type="match status" value="1"/>
</dbReference>
<accession>A0ABY0VCG6</accession>
<evidence type="ECO:0000256" key="1">
    <source>
        <dbReference type="SAM" id="SignalP"/>
    </source>
</evidence>
<evidence type="ECO:0000313" key="3">
    <source>
        <dbReference type="Proteomes" id="UP000198976"/>
    </source>
</evidence>
<feature type="chain" id="PRO_5045974137" evidence="1">
    <location>
        <begin position="22"/>
        <end position="478"/>
    </location>
</feature>
<organism evidence="2 3">
    <name type="scientific">Schaalia radingae</name>
    <dbReference type="NCBI Taxonomy" id="131110"/>
    <lineage>
        <taxon>Bacteria</taxon>
        <taxon>Bacillati</taxon>
        <taxon>Actinomycetota</taxon>
        <taxon>Actinomycetes</taxon>
        <taxon>Actinomycetales</taxon>
        <taxon>Actinomycetaceae</taxon>
        <taxon>Schaalia</taxon>
    </lineage>
</organism>
<protein>
    <submittedName>
        <fullName evidence="2">Carbohydrate ABC transporter substrate-binding protein, CUT1 family</fullName>
    </submittedName>
</protein>
<keyword evidence="1" id="KW-0732">Signal</keyword>
<dbReference type="Proteomes" id="UP000198976">
    <property type="component" value="Chromosome I"/>
</dbReference>
<dbReference type="EMBL" id="LT629792">
    <property type="protein sequence ID" value="SDU08051.1"/>
    <property type="molecule type" value="Genomic_DNA"/>
</dbReference>
<dbReference type="RefSeq" id="WP_092648958.1">
    <property type="nucleotide sequence ID" value="NZ_LT629792.1"/>
</dbReference>
<gene>
    <name evidence="2" type="ORF">SAMN04489714_2041</name>
</gene>
<reference evidence="2 3" key="1">
    <citation type="submission" date="2016-10" db="EMBL/GenBank/DDBJ databases">
        <authorList>
            <person name="Varghese N."/>
            <person name="Submissions S."/>
        </authorList>
    </citation>
    <scope>NUCLEOTIDE SEQUENCE [LARGE SCALE GENOMIC DNA]</scope>
    <source>
        <strain evidence="2 3">DSM 9169</strain>
    </source>
</reference>
<dbReference type="PANTHER" id="PTHR43649:SF14">
    <property type="entry name" value="BLR3389 PROTEIN"/>
    <property type="match status" value="1"/>
</dbReference>
<name>A0ABY0VCG6_9ACTO</name>
<keyword evidence="3" id="KW-1185">Reference proteome</keyword>